<keyword evidence="1" id="KW-1133">Transmembrane helix</keyword>
<feature type="transmembrane region" description="Helical" evidence="1">
    <location>
        <begin position="43"/>
        <end position="60"/>
    </location>
</feature>
<keyword evidence="1" id="KW-0812">Transmembrane</keyword>
<keyword evidence="1" id="KW-0472">Membrane</keyword>
<organism evidence="2 3">
    <name type="scientific">Streptococcus oriscaviae</name>
    <dbReference type="NCBI Taxonomy" id="2781599"/>
    <lineage>
        <taxon>Bacteria</taxon>
        <taxon>Bacillati</taxon>
        <taxon>Bacillota</taxon>
        <taxon>Bacilli</taxon>
        <taxon>Lactobacillales</taxon>
        <taxon>Streptococcaceae</taxon>
        <taxon>Streptococcus</taxon>
    </lineage>
</organism>
<dbReference type="RefSeq" id="WP_212570562.1">
    <property type="nucleotide sequence ID" value="NZ_CP073084.1"/>
</dbReference>
<accession>A0ABX7YKI7</accession>
<proteinExistence type="predicted"/>
<dbReference type="Proteomes" id="UP000677616">
    <property type="component" value="Chromosome"/>
</dbReference>
<feature type="transmembrane region" description="Helical" evidence="1">
    <location>
        <begin position="20"/>
        <end position="37"/>
    </location>
</feature>
<feature type="transmembrane region" description="Helical" evidence="1">
    <location>
        <begin position="129"/>
        <end position="145"/>
    </location>
</feature>
<keyword evidence="3" id="KW-1185">Reference proteome</keyword>
<protein>
    <recommendedName>
        <fullName evidence="4">DUF308 domain-containing protein</fullName>
    </recommendedName>
</protein>
<reference evidence="2 3" key="1">
    <citation type="submission" date="2021-04" db="EMBL/GenBank/DDBJ databases">
        <title>Complete genome sequence of a novel Streptococcus species.</title>
        <authorList>
            <person name="Teng J.L.L."/>
        </authorList>
    </citation>
    <scope>NUCLEOTIDE SEQUENCE [LARGE SCALE GENOMIC DNA]</scope>
    <source>
        <strain evidence="2 3">HKU75</strain>
    </source>
</reference>
<evidence type="ECO:0008006" key="4">
    <source>
        <dbReference type="Google" id="ProtNLM"/>
    </source>
</evidence>
<feature type="transmembrane region" description="Helical" evidence="1">
    <location>
        <begin position="69"/>
        <end position="87"/>
    </location>
</feature>
<name>A0ABX7YKI7_9STRE</name>
<evidence type="ECO:0000256" key="1">
    <source>
        <dbReference type="SAM" id="Phobius"/>
    </source>
</evidence>
<evidence type="ECO:0000313" key="3">
    <source>
        <dbReference type="Proteomes" id="UP000677616"/>
    </source>
</evidence>
<evidence type="ECO:0000313" key="2">
    <source>
        <dbReference type="EMBL" id="QUE54210.1"/>
    </source>
</evidence>
<feature type="transmembrane region" description="Helical" evidence="1">
    <location>
        <begin position="93"/>
        <end position="117"/>
    </location>
</feature>
<gene>
    <name evidence="2" type="ORF">INT76_10410</name>
</gene>
<sequence>MKKISDLGLTGKKLLNQGSILLIAGLTLIVTGVWLPMLAIRLALYGIFFLSLFELVMHLLKKSKSSESILVLIGKTLLFAFLAGADLAVQLPIYLMAIFIGFYQLLTAVVNVITYILYRKDGVRPRIRFLMDGIWLLAISVLSFFSTQAHLTLQAGLVGAYLVLYGLTNIRDGYFFEQALEKQDLRRHIRIPLPLFLAALLPRVTLQRLNDFLAVHEEGTAADAYNRFKQVASEPVLEVFVHVKESGFEAVGHVDLNYKGTVYGYGSYDIASGRLGGSIGDGVLFQVERNAYIDFCNREGMTMLAYQIQLDEEQQVAIEERLEELHQLLLGWQPSAEPLVKGADGGLQANYTYRMQAATGVRFYKFKKSKFKTYFVLSTNCVLLADWVVGQAGTDILGIRGFIAPGTYQHYLDEEYEKPHSMVVAKKVYYRT</sequence>
<dbReference type="EMBL" id="CP073084">
    <property type="protein sequence ID" value="QUE54210.1"/>
    <property type="molecule type" value="Genomic_DNA"/>
</dbReference>